<keyword evidence="4" id="KW-0812">Transmembrane</keyword>
<dbReference type="InterPro" id="IPR007992">
    <property type="entry name" value="CybS"/>
</dbReference>
<dbReference type="GO" id="GO:0045039">
    <property type="term" value="P:protein insertion into mitochondrial inner membrane"/>
    <property type="evidence" value="ECO:0007669"/>
    <property type="project" value="EnsemblFungi"/>
</dbReference>
<dbReference type="GO" id="GO:0034599">
    <property type="term" value="P:cellular response to oxidative stress"/>
    <property type="evidence" value="ECO:0007669"/>
    <property type="project" value="EnsemblFungi"/>
</dbReference>
<dbReference type="GO" id="GO:0046685">
    <property type="term" value="P:response to arsenic-containing substance"/>
    <property type="evidence" value="ECO:0007669"/>
    <property type="project" value="EnsemblFungi"/>
</dbReference>
<dbReference type="PANTHER" id="PTHR13337">
    <property type="entry name" value="SUCCINATE DEHYDROGENASE"/>
    <property type="match status" value="1"/>
</dbReference>
<evidence type="ECO:0000256" key="5">
    <source>
        <dbReference type="ARBA" id="ARBA00022792"/>
    </source>
</evidence>
<organism evidence="11 12">
    <name type="scientific">Naumovozyma castellii</name>
    <name type="common">Yeast</name>
    <name type="synonym">Saccharomyces castellii</name>
    <dbReference type="NCBI Taxonomy" id="27288"/>
    <lineage>
        <taxon>Eukaryota</taxon>
        <taxon>Fungi</taxon>
        <taxon>Dikarya</taxon>
        <taxon>Ascomycota</taxon>
        <taxon>Saccharomycotina</taxon>
        <taxon>Saccharomycetes</taxon>
        <taxon>Saccharomycetales</taxon>
        <taxon>Saccharomycetaceae</taxon>
        <taxon>Naumovozyma</taxon>
    </lineage>
</organism>
<dbReference type="OMA" id="FIAYCHY"/>
<dbReference type="AlphaFoldDB" id="G0VB36"/>
<evidence type="ECO:0000256" key="6">
    <source>
        <dbReference type="ARBA" id="ARBA00022946"/>
    </source>
</evidence>
<dbReference type="eggNOG" id="KOG4097">
    <property type="taxonomic scope" value="Eukaryota"/>
</dbReference>
<dbReference type="KEGG" id="ncs:NCAS_0B00750"/>
<reference evidence="11 12" key="1">
    <citation type="journal article" date="2011" name="Proc. Natl. Acad. Sci. U.S.A.">
        <title>Evolutionary erosion of yeast sex chromosomes by mating-type switching accidents.</title>
        <authorList>
            <person name="Gordon J.L."/>
            <person name="Armisen D."/>
            <person name="Proux-Wera E."/>
            <person name="Oheigeartaigh S.S."/>
            <person name="Byrne K.P."/>
            <person name="Wolfe K.H."/>
        </authorList>
    </citation>
    <scope>NUCLEOTIDE SEQUENCE [LARGE SCALE GENOMIC DNA]</scope>
    <source>
        <strain evidence="12">ATCC 76901 / BCRC 22586 / CBS 4309 / NBRC 1992 / NRRL Y-12630</strain>
    </source>
</reference>
<dbReference type="InterPro" id="IPR034804">
    <property type="entry name" value="SQR/QFR_C/D"/>
</dbReference>
<evidence type="ECO:0000313" key="11">
    <source>
        <dbReference type="EMBL" id="CCC68159.1"/>
    </source>
</evidence>
<keyword evidence="5 10" id="KW-0999">Mitochondrion inner membrane</keyword>
<dbReference type="EMBL" id="HE576753">
    <property type="protein sequence ID" value="CCC68159.1"/>
    <property type="molecule type" value="Genomic_DNA"/>
</dbReference>
<comment type="subcellular location">
    <subcellularLocation>
        <location evidence="1 10">Mitochondrion inner membrane</location>
        <topology evidence="1 10">Multi-pass membrane protein</topology>
    </subcellularLocation>
</comment>
<dbReference type="STRING" id="1064592.G0VB36"/>
<evidence type="ECO:0000256" key="7">
    <source>
        <dbReference type="ARBA" id="ARBA00022989"/>
    </source>
</evidence>
<evidence type="ECO:0000256" key="1">
    <source>
        <dbReference type="ARBA" id="ARBA00004448"/>
    </source>
</evidence>
<dbReference type="PANTHER" id="PTHR13337:SF2">
    <property type="entry name" value="SUCCINATE DEHYDROGENASE [UBIQUINONE] CYTOCHROME B SMALL SUBUNIT, MITOCHONDRIAL"/>
    <property type="match status" value="1"/>
</dbReference>
<comment type="similarity">
    <text evidence="2 10">Belongs to the CybS family.</text>
</comment>
<dbReference type="GeneID" id="96901723"/>
<evidence type="ECO:0000256" key="4">
    <source>
        <dbReference type="ARBA" id="ARBA00022692"/>
    </source>
</evidence>
<dbReference type="RefSeq" id="XP_003674536.1">
    <property type="nucleotide sequence ID" value="XM_003674488.1"/>
</dbReference>
<evidence type="ECO:0000256" key="3">
    <source>
        <dbReference type="ARBA" id="ARBA00022448"/>
    </source>
</evidence>
<keyword evidence="6 10" id="KW-0809">Transit peptide</keyword>
<gene>
    <name evidence="11" type="primary">NCAS0B00750</name>
    <name evidence="11" type="ordered locus">NCAS_0B00750</name>
</gene>
<keyword evidence="7" id="KW-1133">Transmembrane helix</keyword>
<dbReference type="FunCoup" id="G0VB36">
    <property type="interactions" value="93"/>
</dbReference>
<evidence type="ECO:0000256" key="10">
    <source>
        <dbReference type="RuleBase" id="RU364031"/>
    </source>
</evidence>
<dbReference type="Pfam" id="PF05328">
    <property type="entry name" value="CybS"/>
    <property type="match status" value="1"/>
</dbReference>
<dbReference type="GO" id="GO:0006915">
    <property type="term" value="P:apoptotic process"/>
    <property type="evidence" value="ECO:0007669"/>
    <property type="project" value="EnsemblFungi"/>
</dbReference>
<proteinExistence type="inferred from homology"/>
<dbReference type="Proteomes" id="UP000001640">
    <property type="component" value="Chromosome 2"/>
</dbReference>
<dbReference type="Gene3D" id="1.20.1300.10">
    <property type="entry name" value="Fumarate reductase/succinate dehydrogenase, transmembrane subunit"/>
    <property type="match status" value="1"/>
</dbReference>
<dbReference type="CDD" id="cd03496">
    <property type="entry name" value="SQR_TypeC_CybS"/>
    <property type="match status" value="1"/>
</dbReference>
<accession>G0VB36</accession>
<sequence>MTSSSKVQRLKVTVKIQWFSWLTYFIKRPSSDNMLFRSMATAGLGTKLSLCQRTLFLSGLTTIKNAASLIPKRYNVTNATELKETPKGSQMLEKYKLPKQSQFEGSYQEEYEKITKYALLPLTVIPFYASFTGEVLHPLIDGTLASLFLLYTQYGFTSLIIDHLPKEKYGRWHKAAVYFLYSCSALSLYGVYELETKNNGLVDLIKKLWNDDDSHLYIFGRD</sequence>
<keyword evidence="8 10" id="KW-0496">Mitochondrion</keyword>
<evidence type="ECO:0000256" key="9">
    <source>
        <dbReference type="ARBA" id="ARBA00023136"/>
    </source>
</evidence>
<dbReference type="OrthoDB" id="18577at2759"/>
<keyword evidence="12" id="KW-1185">Reference proteome</keyword>
<dbReference type="HOGENOM" id="CLU_1245686_0_0_1"/>
<keyword evidence="3" id="KW-0813">Transport</keyword>
<name>G0VB36_NAUCA</name>
<evidence type="ECO:0000256" key="8">
    <source>
        <dbReference type="ARBA" id="ARBA00023128"/>
    </source>
</evidence>
<evidence type="ECO:0000256" key="2">
    <source>
        <dbReference type="ARBA" id="ARBA00007294"/>
    </source>
</evidence>
<dbReference type="GO" id="GO:0008320">
    <property type="term" value="F:protein transmembrane transporter activity"/>
    <property type="evidence" value="ECO:0007669"/>
    <property type="project" value="EnsemblFungi"/>
</dbReference>
<reference key="2">
    <citation type="submission" date="2011-08" db="EMBL/GenBank/DDBJ databases">
        <title>Genome sequence of Naumovozyma castellii.</title>
        <authorList>
            <person name="Gordon J.L."/>
            <person name="Armisen D."/>
            <person name="Proux-Wera E."/>
            <person name="OhEigeartaigh S.S."/>
            <person name="Byrne K.P."/>
            <person name="Wolfe K.H."/>
        </authorList>
    </citation>
    <scope>NUCLEOTIDE SEQUENCE</scope>
    <source>
        <strain>Type strain:CBS 4309</strain>
    </source>
</reference>
<evidence type="ECO:0000313" key="12">
    <source>
        <dbReference type="Proteomes" id="UP000001640"/>
    </source>
</evidence>
<protein>
    <recommendedName>
        <fullName evidence="10">Succinate dehydrogenase [ubiquinone] cytochrome b small subunit</fullName>
    </recommendedName>
</protein>
<dbReference type="InParanoid" id="G0VB36"/>
<dbReference type="GO" id="GO:0042721">
    <property type="term" value="C:TIM22 mitochondrial import inner membrane insertion complex"/>
    <property type="evidence" value="ECO:0007669"/>
    <property type="project" value="EnsemblFungi"/>
</dbReference>
<dbReference type="GO" id="GO:0006970">
    <property type="term" value="P:response to osmotic stress"/>
    <property type="evidence" value="ECO:0007669"/>
    <property type="project" value="EnsemblFungi"/>
</dbReference>
<keyword evidence="9 10" id="KW-0472">Membrane</keyword>